<gene>
    <name evidence="2" type="ORF">O6P43_004668</name>
</gene>
<feature type="compositionally biased region" description="Polar residues" evidence="1">
    <location>
        <begin position="221"/>
        <end position="233"/>
    </location>
</feature>
<feature type="region of interest" description="Disordered" evidence="1">
    <location>
        <begin position="579"/>
        <end position="599"/>
    </location>
</feature>
<feature type="compositionally biased region" description="Basic and acidic residues" evidence="1">
    <location>
        <begin position="491"/>
        <end position="505"/>
    </location>
</feature>
<name>A0AAD7Q4A6_QUISA</name>
<feature type="compositionally biased region" description="Basic and acidic residues" evidence="1">
    <location>
        <begin position="392"/>
        <end position="419"/>
    </location>
</feature>
<feature type="compositionally biased region" description="Basic and acidic residues" evidence="1">
    <location>
        <begin position="715"/>
        <end position="746"/>
    </location>
</feature>
<evidence type="ECO:0000313" key="3">
    <source>
        <dbReference type="Proteomes" id="UP001163823"/>
    </source>
</evidence>
<feature type="region of interest" description="Disordered" evidence="1">
    <location>
        <begin position="58"/>
        <end position="337"/>
    </location>
</feature>
<feature type="compositionally biased region" description="Basic and acidic residues" evidence="1">
    <location>
        <begin position="696"/>
        <end position="707"/>
    </location>
</feature>
<dbReference type="KEGG" id="qsa:O6P43_004668"/>
<feature type="region of interest" description="Disordered" evidence="1">
    <location>
        <begin position="349"/>
        <end position="464"/>
    </location>
</feature>
<feature type="region of interest" description="Disordered" evidence="1">
    <location>
        <begin position="482"/>
        <end position="505"/>
    </location>
</feature>
<reference evidence="2" key="1">
    <citation type="journal article" date="2023" name="Science">
        <title>Elucidation of the pathway for biosynthesis of saponin adjuvants from the soapbark tree.</title>
        <authorList>
            <person name="Reed J."/>
            <person name="Orme A."/>
            <person name="El-Demerdash A."/>
            <person name="Owen C."/>
            <person name="Martin L.B.B."/>
            <person name="Misra R.C."/>
            <person name="Kikuchi S."/>
            <person name="Rejzek M."/>
            <person name="Martin A.C."/>
            <person name="Harkess A."/>
            <person name="Leebens-Mack J."/>
            <person name="Louveau T."/>
            <person name="Stephenson M.J."/>
            <person name="Osbourn A."/>
        </authorList>
    </citation>
    <scope>NUCLEOTIDE SEQUENCE</scope>
    <source>
        <strain evidence="2">S10</strain>
    </source>
</reference>
<feature type="compositionally biased region" description="Basic and acidic residues" evidence="1">
    <location>
        <begin position="586"/>
        <end position="595"/>
    </location>
</feature>
<protein>
    <submittedName>
        <fullName evidence="2">Uncharacterized protein</fullName>
    </submittedName>
</protein>
<evidence type="ECO:0000313" key="2">
    <source>
        <dbReference type="EMBL" id="KAJ7974625.1"/>
    </source>
</evidence>
<proteinExistence type="predicted"/>
<comment type="caution">
    <text evidence="2">The sequence shown here is derived from an EMBL/GenBank/DDBJ whole genome shotgun (WGS) entry which is preliminary data.</text>
</comment>
<feature type="compositionally biased region" description="Basic and acidic residues" evidence="1">
    <location>
        <begin position="190"/>
        <end position="219"/>
    </location>
</feature>
<feature type="compositionally biased region" description="Basic and acidic residues" evidence="1">
    <location>
        <begin position="128"/>
        <end position="138"/>
    </location>
</feature>
<dbReference type="EMBL" id="JARAOO010000003">
    <property type="protein sequence ID" value="KAJ7974625.1"/>
    <property type="molecule type" value="Genomic_DNA"/>
</dbReference>
<feature type="compositionally biased region" description="Basic and acidic residues" evidence="1">
    <location>
        <begin position="282"/>
        <end position="323"/>
    </location>
</feature>
<sequence length="758" mass="85279">MATEADIPEDVSVKRREKEDRTPTECSPSELIKSGYGLNKPTECLINKQVMDIIGVELTNKASSSTRTPKQESLVESHSPDKVETPESSTSEHYQDDKIQNQAAMEIQENERQHQDGAQIEDAATGSEKNEVNKEITKGAEQGEEIEHDIRDCSPLTFTEEPNLKIDGKETSKDRRTLDQQLEVFSDQQESTKEIPETMDKETKISHEDENRGAERDQSTDMESTEQVTSTVEATLGQKREVPNTDMETKSLSNDDEREIKACVEDENKDNKFSSDTLYFGDECRETSSKREQNEKEESFSELKGEEKGPDPEDIRSIKNIENDKDEEYDPVNGRTGNASIVSVTLQADSHIGDNSTELEKPPLALETDGDSTQEAEIEADRTFEEASGIACKEKNQDLHESRRDEKNVHPVDKMDKAQESVGGNIDEEAASEVDISIKDPTEASEDSKMVTTENEDLERSSCQQIEQVENKLEIQANMMSESTEVAAPRENPETETCQKEQQYIKDPVESHEEIGMEDEPISTSDINHKAHNTIHTLQILPLLDSNEKTESAKEEFQDNDATTLNIKYPMVETEKAVGGTANEASKSEHLEKVEGSNTGCVEKEKQVNYTSEPCKAMRSKITEDTTMERTEIVELISKTSNSMEELKEVHDLGSDEKLKVNYGGENMPEKTKKKKEDTIEDESAANVSGSSTIRFIEKSFQEESYKEAQSNLSNDDKSHRSENEARDEPSIRSREGISKEQEIGRIKRRNNKGLSKQ</sequence>
<feature type="compositionally biased region" description="Basic and acidic residues" evidence="1">
    <location>
        <begin position="436"/>
        <end position="449"/>
    </location>
</feature>
<feature type="region of interest" description="Disordered" evidence="1">
    <location>
        <begin position="1"/>
        <end position="37"/>
    </location>
</feature>
<accession>A0AAD7Q4A6</accession>
<feature type="compositionally biased region" description="Acidic residues" evidence="1">
    <location>
        <begin position="368"/>
        <end position="378"/>
    </location>
</feature>
<feature type="compositionally biased region" description="Basic and acidic residues" evidence="1">
    <location>
        <begin position="668"/>
        <end position="678"/>
    </location>
</feature>
<feature type="compositionally biased region" description="Basic and acidic residues" evidence="1">
    <location>
        <begin position="69"/>
        <end position="85"/>
    </location>
</feature>
<evidence type="ECO:0000256" key="1">
    <source>
        <dbReference type="SAM" id="MobiDB-lite"/>
    </source>
</evidence>
<feature type="compositionally biased region" description="Basic and acidic residues" evidence="1">
    <location>
        <begin position="11"/>
        <end position="23"/>
    </location>
</feature>
<dbReference type="AlphaFoldDB" id="A0AAD7Q4A6"/>
<feature type="region of interest" description="Disordered" evidence="1">
    <location>
        <begin position="659"/>
        <end position="758"/>
    </location>
</feature>
<organism evidence="2 3">
    <name type="scientific">Quillaja saponaria</name>
    <name type="common">Soap bark tree</name>
    <dbReference type="NCBI Taxonomy" id="32244"/>
    <lineage>
        <taxon>Eukaryota</taxon>
        <taxon>Viridiplantae</taxon>
        <taxon>Streptophyta</taxon>
        <taxon>Embryophyta</taxon>
        <taxon>Tracheophyta</taxon>
        <taxon>Spermatophyta</taxon>
        <taxon>Magnoliopsida</taxon>
        <taxon>eudicotyledons</taxon>
        <taxon>Gunneridae</taxon>
        <taxon>Pentapetalae</taxon>
        <taxon>rosids</taxon>
        <taxon>fabids</taxon>
        <taxon>Fabales</taxon>
        <taxon>Quillajaceae</taxon>
        <taxon>Quillaja</taxon>
    </lineage>
</organism>
<feature type="compositionally biased region" description="Basic and acidic residues" evidence="1">
    <location>
        <begin position="238"/>
        <end position="273"/>
    </location>
</feature>
<keyword evidence="3" id="KW-1185">Reference proteome</keyword>
<feature type="compositionally biased region" description="Basic and acidic residues" evidence="1">
    <location>
        <begin position="162"/>
        <end position="178"/>
    </location>
</feature>
<dbReference type="Proteomes" id="UP001163823">
    <property type="component" value="Chromosome 3"/>
</dbReference>